<keyword evidence="6" id="KW-0687">Ribonucleoprotein</keyword>
<accession>A0ABD2PVB1</accession>
<dbReference type="InterPro" id="IPR012340">
    <property type="entry name" value="NA-bd_OB-fold"/>
</dbReference>
<organism evidence="8 9">
    <name type="scientific">Cichlidogyrus casuarinus</name>
    <dbReference type="NCBI Taxonomy" id="1844966"/>
    <lineage>
        <taxon>Eukaryota</taxon>
        <taxon>Metazoa</taxon>
        <taxon>Spiralia</taxon>
        <taxon>Lophotrochozoa</taxon>
        <taxon>Platyhelminthes</taxon>
        <taxon>Monogenea</taxon>
        <taxon>Monopisthocotylea</taxon>
        <taxon>Dactylogyridea</taxon>
        <taxon>Ancyrocephalidae</taxon>
        <taxon>Cichlidogyrus</taxon>
    </lineage>
</organism>
<dbReference type="Gene3D" id="2.40.50.140">
    <property type="entry name" value="Nucleic acid-binding proteins"/>
    <property type="match status" value="1"/>
</dbReference>
<comment type="subcellular location">
    <subcellularLocation>
        <location evidence="1">Mitochondrion</location>
    </subcellularLocation>
</comment>
<keyword evidence="4 8" id="KW-0689">Ribosomal protein</keyword>
<sequence>MCAITNCRSYVPAPTNSRLMALVPVISRNAFTLAQMAEEGPYRKKRAPKKKHMFGKPLMRGIVLKTLIRKPKKPNSANRKCVKVRLSVNGKEVIAHVPGEGHNLQEHNMVMLRGGRTQDLIGVKYKVVRGALDCAPIAKKT</sequence>
<evidence type="ECO:0000256" key="2">
    <source>
        <dbReference type="ARBA" id="ARBA00005657"/>
    </source>
</evidence>
<dbReference type="GO" id="GO:0005739">
    <property type="term" value="C:mitochondrion"/>
    <property type="evidence" value="ECO:0007669"/>
    <property type="project" value="UniProtKB-SubCell"/>
</dbReference>
<gene>
    <name evidence="8" type="primary">MRPS12</name>
    <name evidence="8" type="ORF">Ciccas_010019</name>
</gene>
<dbReference type="InterPro" id="IPR006032">
    <property type="entry name" value="Ribosomal_uS12"/>
</dbReference>
<dbReference type="GO" id="GO:1990904">
    <property type="term" value="C:ribonucleoprotein complex"/>
    <property type="evidence" value="ECO:0007669"/>
    <property type="project" value="UniProtKB-KW"/>
</dbReference>
<dbReference type="PANTHER" id="PTHR11652">
    <property type="entry name" value="30S RIBOSOMAL PROTEIN S12 FAMILY MEMBER"/>
    <property type="match status" value="1"/>
</dbReference>
<dbReference type="SUPFAM" id="SSF50249">
    <property type="entry name" value="Nucleic acid-binding proteins"/>
    <property type="match status" value="1"/>
</dbReference>
<dbReference type="NCBIfam" id="TIGR00981">
    <property type="entry name" value="rpsL_bact"/>
    <property type="match status" value="1"/>
</dbReference>
<evidence type="ECO:0000313" key="9">
    <source>
        <dbReference type="Proteomes" id="UP001626550"/>
    </source>
</evidence>
<evidence type="ECO:0000256" key="1">
    <source>
        <dbReference type="ARBA" id="ARBA00004173"/>
    </source>
</evidence>
<evidence type="ECO:0000256" key="5">
    <source>
        <dbReference type="ARBA" id="ARBA00023128"/>
    </source>
</evidence>
<comment type="caution">
    <text evidence="8">The sequence shown here is derived from an EMBL/GenBank/DDBJ whole genome shotgun (WGS) entry which is preliminary data.</text>
</comment>
<dbReference type="PROSITE" id="PS00055">
    <property type="entry name" value="RIBOSOMAL_S12"/>
    <property type="match status" value="1"/>
</dbReference>
<evidence type="ECO:0000256" key="4">
    <source>
        <dbReference type="ARBA" id="ARBA00022980"/>
    </source>
</evidence>
<evidence type="ECO:0000256" key="7">
    <source>
        <dbReference type="ARBA" id="ARBA00035248"/>
    </source>
</evidence>
<dbReference type="InterPro" id="IPR005679">
    <property type="entry name" value="Ribosomal_uS12_bac"/>
</dbReference>
<evidence type="ECO:0000313" key="8">
    <source>
        <dbReference type="EMBL" id="KAL3311399.1"/>
    </source>
</evidence>
<keyword evidence="3" id="KW-0809">Transit peptide</keyword>
<proteinExistence type="inferred from homology"/>
<dbReference type="PRINTS" id="PR01034">
    <property type="entry name" value="RIBOSOMALS12"/>
</dbReference>
<dbReference type="FunFam" id="2.40.50.140:FF:000115">
    <property type="entry name" value="28S ribosomal protein S12, mitochondrial"/>
    <property type="match status" value="1"/>
</dbReference>
<dbReference type="AlphaFoldDB" id="A0ABD2PVB1"/>
<evidence type="ECO:0000256" key="6">
    <source>
        <dbReference type="ARBA" id="ARBA00023274"/>
    </source>
</evidence>
<dbReference type="GO" id="GO:0005840">
    <property type="term" value="C:ribosome"/>
    <property type="evidence" value="ECO:0007669"/>
    <property type="project" value="UniProtKB-KW"/>
</dbReference>
<reference evidence="8 9" key="1">
    <citation type="submission" date="2024-11" db="EMBL/GenBank/DDBJ databases">
        <title>Adaptive evolution of stress response genes in parasites aligns with host niche diversity.</title>
        <authorList>
            <person name="Hahn C."/>
            <person name="Resl P."/>
        </authorList>
    </citation>
    <scope>NUCLEOTIDE SEQUENCE [LARGE SCALE GENOMIC DNA]</scope>
    <source>
        <strain evidence="8">EGGRZ-B1_66</strain>
        <tissue evidence="8">Body</tissue>
    </source>
</reference>
<keyword evidence="5" id="KW-0496">Mitochondrion</keyword>
<dbReference type="EMBL" id="JBJKFK010002250">
    <property type="protein sequence ID" value="KAL3311399.1"/>
    <property type="molecule type" value="Genomic_DNA"/>
</dbReference>
<keyword evidence="9" id="KW-1185">Reference proteome</keyword>
<evidence type="ECO:0000256" key="3">
    <source>
        <dbReference type="ARBA" id="ARBA00022946"/>
    </source>
</evidence>
<name>A0ABD2PVB1_9PLAT</name>
<dbReference type="CDD" id="cd03368">
    <property type="entry name" value="Ribosomal_S12"/>
    <property type="match status" value="1"/>
</dbReference>
<comment type="similarity">
    <text evidence="2">Belongs to the universal ribosomal protein uS12 family.</text>
</comment>
<dbReference type="Pfam" id="PF00164">
    <property type="entry name" value="Ribosom_S12_S23"/>
    <property type="match status" value="1"/>
</dbReference>
<dbReference type="Proteomes" id="UP001626550">
    <property type="component" value="Unassembled WGS sequence"/>
</dbReference>
<protein>
    <recommendedName>
        <fullName evidence="7">Small ribosomal subunit protein uS12m</fullName>
    </recommendedName>
</protein>